<evidence type="ECO:0000259" key="2">
    <source>
        <dbReference type="PROSITE" id="PS50126"/>
    </source>
</evidence>
<evidence type="ECO:0000313" key="5">
    <source>
        <dbReference type="Proteomes" id="UP000095787"/>
    </source>
</evidence>
<dbReference type="AlphaFoldDB" id="A0A173XH39"/>
<dbReference type="Gene3D" id="1.10.10.10">
    <property type="entry name" value="Winged helix-like DNA-binding domain superfamily/Winged helix DNA-binding domain"/>
    <property type="match status" value="1"/>
</dbReference>
<sequence>MKLGEKQVLTVVKIVDFGVYLGNDEERVLLPKKQVPQGIEVGDPIEVFLYKDSSDRMIATTNEPKLTIGKTAVLEVTDVGRIGAFLDWGLEKELLLPFKEQTERVEKGDRCLVSLYIDKSGRLCATMKVYQLLRTDSPYKKDDMVSGTVYELSRDFGVFVAVDDQYSAMIPKREVYGKMYIGQRIEARVTAVKPDGKLDLSIRGKIPEQMDADADKVFGRIEKNGGMLPFTDKADPERIKSEMGMSKAAFKRAVGRLLKQGKIQIDNEVGKIFAVNKNR</sequence>
<dbReference type="RefSeq" id="WP_004847381.1">
    <property type="nucleotide sequence ID" value="NZ_AP028249.1"/>
</dbReference>
<dbReference type="InterPro" id="IPR039566">
    <property type="entry name" value="CvfB_S1_st"/>
</dbReference>
<dbReference type="InterPro" id="IPR048587">
    <property type="entry name" value="CvfB_S1_3rd"/>
</dbReference>
<dbReference type="Pfam" id="PF17783">
    <property type="entry name" value="WHD_CvfB"/>
    <property type="match status" value="1"/>
</dbReference>
<dbReference type="SUPFAM" id="SSF50249">
    <property type="entry name" value="Nucleic acid-binding proteins"/>
    <property type="match status" value="1"/>
</dbReference>
<dbReference type="PANTHER" id="PTHR37296">
    <property type="entry name" value="CONSERVED VIRULENCE FACTOR B"/>
    <property type="match status" value="1"/>
</dbReference>
<dbReference type="Pfam" id="PF21543">
    <property type="entry name" value="CvfB_2nd"/>
    <property type="match status" value="1"/>
</dbReference>
<evidence type="ECO:0000313" key="3">
    <source>
        <dbReference type="EMBL" id="CUN50177.1"/>
    </source>
</evidence>
<dbReference type="EMBL" id="RCYR01000008">
    <property type="protein sequence ID" value="RYS80535.1"/>
    <property type="molecule type" value="Genomic_DNA"/>
</dbReference>
<feature type="domain" description="S1 motif" evidence="2">
    <location>
        <begin position="142"/>
        <end position="203"/>
    </location>
</feature>
<dbReference type="EMBL" id="CYZO01000001">
    <property type="protein sequence ID" value="CUN50177.1"/>
    <property type="molecule type" value="Genomic_DNA"/>
</dbReference>
<evidence type="ECO:0000313" key="6">
    <source>
        <dbReference type="Proteomes" id="UP000292665"/>
    </source>
</evidence>
<dbReference type="Proteomes" id="UP000292665">
    <property type="component" value="Unassembled WGS sequence"/>
</dbReference>
<dbReference type="InterPro" id="IPR012340">
    <property type="entry name" value="NA-bd_OB-fold"/>
</dbReference>
<accession>A0A173XH39</accession>
<dbReference type="Gene3D" id="2.40.50.140">
    <property type="entry name" value="Nucleic acid-binding proteins"/>
    <property type="match status" value="2"/>
</dbReference>
<protein>
    <submittedName>
        <fullName evidence="3">Conserved virulence factor B</fullName>
    </submittedName>
    <submittedName>
        <fullName evidence="4">S1 RNA-binding domain-containing protein</fullName>
    </submittedName>
</protein>
<dbReference type="PANTHER" id="PTHR37296:SF1">
    <property type="entry name" value="CONSERVED VIRULENCE FACTOR B"/>
    <property type="match status" value="1"/>
</dbReference>
<comment type="similarity">
    <text evidence="1">Belongs to the CvfB family.</text>
</comment>
<dbReference type="InterPro" id="IPR003029">
    <property type="entry name" value="S1_domain"/>
</dbReference>
<organism evidence="3 5">
    <name type="scientific">[Ruminococcus] torques</name>
    <dbReference type="NCBI Taxonomy" id="33039"/>
    <lineage>
        <taxon>Bacteria</taxon>
        <taxon>Bacillati</taxon>
        <taxon>Bacillota</taxon>
        <taxon>Clostridia</taxon>
        <taxon>Lachnospirales</taxon>
        <taxon>Lachnospiraceae</taxon>
        <taxon>Mediterraneibacter</taxon>
    </lineage>
</organism>
<dbReference type="InterPro" id="IPR040764">
    <property type="entry name" value="CvfB_WH"/>
</dbReference>
<reference evidence="4 6" key="2">
    <citation type="journal article" date="2019" name="Science, e1252229">
        <title>Invertible promoters mediate bacterial phase variation, antibiotic resistance, and host adaptation in the gut.</title>
        <authorList>
            <person name="Jiang X."/>
            <person name="Hall A.B."/>
            <person name="Arthur T.D."/>
            <person name="Plichta D.R."/>
            <person name="Covington C.T."/>
            <person name="Poyet M."/>
            <person name="Crothers J."/>
            <person name="Moses P.L."/>
            <person name="Tolonen A.C."/>
            <person name="Vlamakis H."/>
            <person name="Alm E.J."/>
            <person name="Xavier R.J."/>
        </authorList>
    </citation>
    <scope>NUCLEOTIDE SEQUENCE [LARGE SCALE GENOMIC DNA]</scope>
    <source>
        <strain evidence="4">Aa_0143</strain>
        <strain evidence="6">aa_0143</strain>
    </source>
</reference>
<evidence type="ECO:0000313" key="4">
    <source>
        <dbReference type="EMBL" id="RYS80535.1"/>
    </source>
</evidence>
<dbReference type="Pfam" id="PF13509">
    <property type="entry name" value="S1_2"/>
    <property type="match status" value="2"/>
</dbReference>
<dbReference type="Proteomes" id="UP000095787">
    <property type="component" value="Unassembled WGS sequence"/>
</dbReference>
<dbReference type="PROSITE" id="PS50126">
    <property type="entry name" value="S1"/>
    <property type="match status" value="1"/>
</dbReference>
<name>A0A173XH39_9FIRM</name>
<gene>
    <name evidence="3" type="primary">cvfB</name>
    <name evidence="4" type="ORF">EAI93_05745</name>
    <name evidence="3" type="ORF">ERS852456_00074</name>
</gene>
<dbReference type="PIRSF" id="PIRSF012524">
    <property type="entry name" value="YitL_S1"/>
    <property type="match status" value="1"/>
</dbReference>
<dbReference type="GO" id="GO:0003676">
    <property type="term" value="F:nucleic acid binding"/>
    <property type="evidence" value="ECO:0007669"/>
    <property type="project" value="InterPro"/>
</dbReference>
<dbReference type="InterPro" id="IPR014464">
    <property type="entry name" value="CvfB_fam"/>
</dbReference>
<dbReference type="SMART" id="SM00316">
    <property type="entry name" value="S1"/>
    <property type="match status" value="3"/>
</dbReference>
<dbReference type="GeneID" id="97328085"/>
<dbReference type="InterPro" id="IPR036388">
    <property type="entry name" value="WH-like_DNA-bd_sf"/>
</dbReference>
<evidence type="ECO:0000256" key="1">
    <source>
        <dbReference type="PIRNR" id="PIRNR012524"/>
    </source>
</evidence>
<proteinExistence type="inferred from homology"/>
<reference evidence="3 5" key="1">
    <citation type="submission" date="2015-09" db="EMBL/GenBank/DDBJ databases">
        <authorList>
            <consortium name="Pathogen Informatics"/>
        </authorList>
    </citation>
    <scope>NUCLEOTIDE SEQUENCE [LARGE SCALE GENOMIC DNA]</scope>
    <source>
        <strain evidence="3 5">2789STDY5834841</strain>
    </source>
</reference>